<organism evidence="1 2">
    <name type="scientific">Rhizobium calliandrae</name>
    <dbReference type="NCBI Taxonomy" id="1312182"/>
    <lineage>
        <taxon>Bacteria</taxon>
        <taxon>Pseudomonadati</taxon>
        <taxon>Pseudomonadota</taxon>
        <taxon>Alphaproteobacteria</taxon>
        <taxon>Hyphomicrobiales</taxon>
        <taxon>Rhizobiaceae</taxon>
        <taxon>Rhizobium/Agrobacterium group</taxon>
        <taxon>Rhizobium</taxon>
    </lineage>
</organism>
<protein>
    <submittedName>
        <fullName evidence="1">Uncharacterized protein</fullName>
    </submittedName>
</protein>
<keyword evidence="2" id="KW-1185">Reference proteome</keyword>
<dbReference type="EMBL" id="JARFYN010000042">
    <property type="protein sequence ID" value="MDL2409009.1"/>
    <property type="molecule type" value="Genomic_DNA"/>
</dbReference>
<accession>A0ABT7KP15</accession>
<dbReference type="Proteomes" id="UP001172630">
    <property type="component" value="Unassembled WGS sequence"/>
</dbReference>
<evidence type="ECO:0000313" key="2">
    <source>
        <dbReference type="Proteomes" id="UP001172630"/>
    </source>
</evidence>
<gene>
    <name evidence="1" type="ORF">PY650_25905</name>
</gene>
<dbReference type="RefSeq" id="WP_285882452.1">
    <property type="nucleotide sequence ID" value="NZ_JARFYN010000042.1"/>
</dbReference>
<name>A0ABT7KP15_9HYPH</name>
<evidence type="ECO:0000313" key="1">
    <source>
        <dbReference type="EMBL" id="MDL2409009.1"/>
    </source>
</evidence>
<sequence length="76" mass="8382">MTKASFPSSRETPLTKVELEAPRDGYVNGAIGQRPIQTDAVAIYSIVSLKKRRKADAVIRSGLDVVTKDYISEFPK</sequence>
<reference evidence="1" key="1">
    <citation type="submission" date="2023-06" db="EMBL/GenBank/DDBJ databases">
        <title>Phylogenetic Diversity of Rhizobium strains.</title>
        <authorList>
            <person name="Moura F.T."/>
            <person name="Helene L.C.F."/>
            <person name="Hungria M."/>
        </authorList>
    </citation>
    <scope>NUCLEOTIDE SEQUENCE</scope>
    <source>
        <strain evidence="1">CCGE524</strain>
    </source>
</reference>
<comment type="caution">
    <text evidence="1">The sequence shown here is derived from an EMBL/GenBank/DDBJ whole genome shotgun (WGS) entry which is preliminary data.</text>
</comment>
<proteinExistence type="predicted"/>